<comment type="caution">
    <text evidence="3">The sequence shown here is derived from an EMBL/GenBank/DDBJ whole genome shotgun (WGS) entry which is preliminary data.</text>
</comment>
<feature type="compositionally biased region" description="Basic and acidic residues" evidence="1">
    <location>
        <begin position="485"/>
        <end position="505"/>
    </location>
</feature>
<organism evidence="3 4">
    <name type="scientific">Effrenium voratum</name>
    <dbReference type="NCBI Taxonomy" id="2562239"/>
    <lineage>
        <taxon>Eukaryota</taxon>
        <taxon>Sar</taxon>
        <taxon>Alveolata</taxon>
        <taxon>Dinophyceae</taxon>
        <taxon>Suessiales</taxon>
        <taxon>Symbiodiniaceae</taxon>
        <taxon>Effrenium</taxon>
    </lineage>
</organism>
<dbReference type="InterPro" id="IPR050817">
    <property type="entry name" value="DjlA_DnaK_co-chaperone"/>
</dbReference>
<dbReference type="Proteomes" id="UP001178507">
    <property type="component" value="Unassembled WGS sequence"/>
</dbReference>
<sequence>MQCYGCRHILVRPRLPKCCLFHGPVERRSPKFLRHFRAERVGAMVGIALPYGHVLRRRGARQILRQSSGTLWRRPNWASSEDESDAKHEMAVRIDALRRLQEMQLPSLPPSANLRVLGAAVSKHSRGQEMEGHCAPEQLEFLRSFVAQHFGSSPQAVGGLKICQIGFNAGHSAVALLDQAPEGSVLLSLDLCQHEYTQPLERVVAALAEERGQTHVLLQGDSAEMLPRFQHIEFDLMFIDGNHAYEAVKLDMLLCLQMATPESVVLLNHVFTDMTEGVGPTKVWLETLREGEAEQLGWHSCCSRHGIAIASRKKRDERLKTEAALWFAFGANPSSKAVWLISDSSASISAEMGRCEAILGVSIGAGQEEIRKAFLQGARRCHPDKVSDEERDFANARFLQLRAAYEELTAATAKATTWDETKWSRHVEEMDRMKASFQEFERQREQCESQLQRLQQAIKKRMVKERASKEPKPQPLTRKQQKKLQKQEQQKRAAKKQPDAERGDSPEEQEPQVPLLQEGAERGDSPEEASSSFWAILAACCCLGSEGRGKQ</sequence>
<dbReference type="SUPFAM" id="SSF53335">
    <property type="entry name" value="S-adenosyl-L-methionine-dependent methyltransferases"/>
    <property type="match status" value="1"/>
</dbReference>
<accession>A0AA36JQH6</accession>
<protein>
    <recommendedName>
        <fullName evidence="2">J domain-containing protein</fullName>
    </recommendedName>
</protein>
<dbReference type="InterPro" id="IPR029063">
    <property type="entry name" value="SAM-dependent_MTases_sf"/>
</dbReference>
<name>A0AA36JQH6_9DINO</name>
<dbReference type="PROSITE" id="PS50076">
    <property type="entry name" value="DNAJ_2"/>
    <property type="match status" value="1"/>
</dbReference>
<dbReference type="Pfam" id="PF00226">
    <property type="entry name" value="DnaJ"/>
    <property type="match status" value="1"/>
</dbReference>
<gene>
    <name evidence="3" type="ORF">EVOR1521_LOCUS31357</name>
</gene>
<reference evidence="3" key="1">
    <citation type="submission" date="2023-08" db="EMBL/GenBank/DDBJ databases">
        <authorList>
            <person name="Chen Y."/>
            <person name="Shah S."/>
            <person name="Dougan E. K."/>
            <person name="Thang M."/>
            <person name="Chan C."/>
        </authorList>
    </citation>
    <scope>NUCLEOTIDE SEQUENCE</scope>
</reference>
<dbReference type="Gene3D" id="3.40.50.150">
    <property type="entry name" value="Vaccinia Virus protein VP39"/>
    <property type="match status" value="1"/>
</dbReference>
<evidence type="ECO:0000259" key="2">
    <source>
        <dbReference type="PROSITE" id="PS50076"/>
    </source>
</evidence>
<dbReference type="AlphaFoldDB" id="A0AA36JQH6"/>
<evidence type="ECO:0000313" key="4">
    <source>
        <dbReference type="Proteomes" id="UP001178507"/>
    </source>
</evidence>
<evidence type="ECO:0000256" key="1">
    <source>
        <dbReference type="SAM" id="MobiDB-lite"/>
    </source>
</evidence>
<dbReference type="EMBL" id="CAUJNA010003827">
    <property type="protein sequence ID" value="CAJ1410552.1"/>
    <property type="molecule type" value="Genomic_DNA"/>
</dbReference>
<feature type="region of interest" description="Disordered" evidence="1">
    <location>
        <begin position="459"/>
        <end position="529"/>
    </location>
</feature>
<dbReference type="InterPro" id="IPR001623">
    <property type="entry name" value="DnaJ_domain"/>
</dbReference>
<dbReference type="Pfam" id="PF13578">
    <property type="entry name" value="Methyltransf_24"/>
    <property type="match status" value="1"/>
</dbReference>
<feature type="domain" description="J" evidence="2">
    <location>
        <begin position="354"/>
        <end position="422"/>
    </location>
</feature>
<dbReference type="SMART" id="SM00271">
    <property type="entry name" value="DnaJ"/>
    <property type="match status" value="1"/>
</dbReference>
<dbReference type="Gene3D" id="1.10.287.110">
    <property type="entry name" value="DnaJ domain"/>
    <property type="match status" value="1"/>
</dbReference>
<dbReference type="SUPFAM" id="SSF46565">
    <property type="entry name" value="Chaperone J-domain"/>
    <property type="match status" value="1"/>
</dbReference>
<evidence type="ECO:0000313" key="3">
    <source>
        <dbReference type="EMBL" id="CAJ1410552.1"/>
    </source>
</evidence>
<dbReference type="InterPro" id="IPR036869">
    <property type="entry name" value="J_dom_sf"/>
</dbReference>
<proteinExistence type="predicted"/>
<keyword evidence="4" id="KW-1185">Reference proteome</keyword>
<dbReference type="CDD" id="cd06257">
    <property type="entry name" value="DnaJ"/>
    <property type="match status" value="1"/>
</dbReference>
<dbReference type="PANTHER" id="PTHR24074">
    <property type="entry name" value="CO-CHAPERONE PROTEIN DJLA"/>
    <property type="match status" value="1"/>
</dbReference>